<gene>
    <name evidence="1" type="ORF">AVEN_188076_1</name>
</gene>
<dbReference type="AlphaFoldDB" id="A0A4Y2IE02"/>
<keyword evidence="2" id="KW-1185">Reference proteome</keyword>
<dbReference type="EMBL" id="BGPR01002584">
    <property type="protein sequence ID" value="GBM75884.1"/>
    <property type="molecule type" value="Genomic_DNA"/>
</dbReference>
<proteinExistence type="predicted"/>
<reference evidence="1 2" key="1">
    <citation type="journal article" date="2019" name="Sci. Rep.">
        <title>Orb-weaving spider Araneus ventricosus genome elucidates the spidroin gene catalogue.</title>
        <authorList>
            <person name="Kono N."/>
            <person name="Nakamura H."/>
            <person name="Ohtoshi R."/>
            <person name="Moran D.A.P."/>
            <person name="Shinohara A."/>
            <person name="Yoshida Y."/>
            <person name="Fujiwara M."/>
            <person name="Mori M."/>
            <person name="Tomita M."/>
            <person name="Arakawa K."/>
        </authorList>
    </citation>
    <scope>NUCLEOTIDE SEQUENCE [LARGE SCALE GENOMIC DNA]</scope>
</reference>
<protein>
    <submittedName>
        <fullName evidence="1">Uncharacterized protein</fullName>
    </submittedName>
</protein>
<comment type="caution">
    <text evidence="1">The sequence shown here is derived from an EMBL/GenBank/DDBJ whole genome shotgun (WGS) entry which is preliminary data.</text>
</comment>
<evidence type="ECO:0000313" key="2">
    <source>
        <dbReference type="Proteomes" id="UP000499080"/>
    </source>
</evidence>
<evidence type="ECO:0000313" key="1">
    <source>
        <dbReference type="EMBL" id="GBM75884.1"/>
    </source>
</evidence>
<accession>A0A4Y2IE02</accession>
<name>A0A4Y2IE02_ARAVE</name>
<organism evidence="1 2">
    <name type="scientific">Araneus ventricosus</name>
    <name type="common">Orbweaver spider</name>
    <name type="synonym">Epeira ventricosa</name>
    <dbReference type="NCBI Taxonomy" id="182803"/>
    <lineage>
        <taxon>Eukaryota</taxon>
        <taxon>Metazoa</taxon>
        <taxon>Ecdysozoa</taxon>
        <taxon>Arthropoda</taxon>
        <taxon>Chelicerata</taxon>
        <taxon>Arachnida</taxon>
        <taxon>Araneae</taxon>
        <taxon>Araneomorphae</taxon>
        <taxon>Entelegynae</taxon>
        <taxon>Araneoidea</taxon>
        <taxon>Araneidae</taxon>
        <taxon>Araneus</taxon>
    </lineage>
</organism>
<sequence>MIQTGDDSNGDNAVGIINYMDECCRWNEEVSQVLACLLMCREEILGLCRFRTHHEGSNSSSWIFALKASELNPLLCKALSALKYDEKIP</sequence>
<dbReference type="Proteomes" id="UP000499080">
    <property type="component" value="Unassembled WGS sequence"/>
</dbReference>